<gene>
    <name evidence="2" type="ORF">GCM10007362_14570</name>
</gene>
<feature type="transmembrane region" description="Helical" evidence="1">
    <location>
        <begin position="48"/>
        <end position="68"/>
    </location>
</feature>
<organism evidence="2 3">
    <name type="scientific">Saccharibacillus endophyticus</name>
    <dbReference type="NCBI Taxonomy" id="2060666"/>
    <lineage>
        <taxon>Bacteria</taxon>
        <taxon>Bacillati</taxon>
        <taxon>Bacillota</taxon>
        <taxon>Bacilli</taxon>
        <taxon>Bacillales</taxon>
        <taxon>Paenibacillaceae</taxon>
        <taxon>Saccharibacillus</taxon>
    </lineage>
</organism>
<evidence type="ECO:0000313" key="3">
    <source>
        <dbReference type="Proteomes" id="UP000605427"/>
    </source>
</evidence>
<keyword evidence="1" id="KW-1133">Transmembrane helix</keyword>
<accession>A0ABQ1ZQ45</accession>
<protein>
    <recommendedName>
        <fullName evidence="4">ABC transporter permease</fullName>
    </recommendedName>
</protein>
<dbReference type="EMBL" id="BMDD01000001">
    <property type="protein sequence ID" value="GGH74455.1"/>
    <property type="molecule type" value="Genomic_DNA"/>
</dbReference>
<evidence type="ECO:0008006" key="4">
    <source>
        <dbReference type="Google" id="ProtNLM"/>
    </source>
</evidence>
<sequence length="239" mass="26241">MIALLQYLHRCFMRSYRYGAPSFIYLAILILIYSSAPNPVMGSYAFSSSLLFVAAAAIGCLVMDVEAANQEMATLLHARSLVRLSGAKLLYAWIFASALGLFAVIYPALLGRLERFPYMEELGMASLYHISLAGLGVSLAGWFTVKLFESRLYAVLILCTWLALAFGAGGIGNALPEGWSWMTYILPPLQLTLHALTFYDELGTGGKWLPVGAALVYAAISAALLLWTLHRRRLDYPGE</sequence>
<comment type="caution">
    <text evidence="2">The sequence shown here is derived from an EMBL/GenBank/DDBJ whole genome shotgun (WGS) entry which is preliminary data.</text>
</comment>
<keyword evidence="1" id="KW-0472">Membrane</keyword>
<feature type="transmembrane region" description="Helical" evidence="1">
    <location>
        <begin position="122"/>
        <end position="145"/>
    </location>
</feature>
<feature type="transmembrane region" description="Helical" evidence="1">
    <location>
        <begin position="152"/>
        <end position="172"/>
    </location>
</feature>
<keyword evidence="3" id="KW-1185">Reference proteome</keyword>
<feature type="transmembrane region" description="Helical" evidence="1">
    <location>
        <begin position="89"/>
        <end position="110"/>
    </location>
</feature>
<reference evidence="3" key="1">
    <citation type="journal article" date="2019" name="Int. J. Syst. Evol. Microbiol.">
        <title>The Global Catalogue of Microorganisms (GCM) 10K type strain sequencing project: providing services to taxonomists for standard genome sequencing and annotation.</title>
        <authorList>
            <consortium name="The Broad Institute Genomics Platform"/>
            <consortium name="The Broad Institute Genome Sequencing Center for Infectious Disease"/>
            <person name="Wu L."/>
            <person name="Ma J."/>
        </authorList>
    </citation>
    <scope>NUCLEOTIDE SEQUENCE [LARGE SCALE GENOMIC DNA]</scope>
    <source>
        <strain evidence="3">CCM 8702</strain>
    </source>
</reference>
<keyword evidence="1" id="KW-0812">Transmembrane</keyword>
<evidence type="ECO:0000313" key="2">
    <source>
        <dbReference type="EMBL" id="GGH74455.1"/>
    </source>
</evidence>
<dbReference type="RefSeq" id="WP_172247141.1">
    <property type="nucleotide sequence ID" value="NZ_BMDD01000001.1"/>
</dbReference>
<evidence type="ECO:0000256" key="1">
    <source>
        <dbReference type="SAM" id="Phobius"/>
    </source>
</evidence>
<dbReference type="Proteomes" id="UP000605427">
    <property type="component" value="Unassembled WGS sequence"/>
</dbReference>
<proteinExistence type="predicted"/>
<feature type="transmembrane region" description="Helical" evidence="1">
    <location>
        <begin position="18"/>
        <end position="36"/>
    </location>
</feature>
<name>A0ABQ1ZQ45_9BACL</name>
<feature type="transmembrane region" description="Helical" evidence="1">
    <location>
        <begin position="208"/>
        <end position="229"/>
    </location>
</feature>